<keyword evidence="2" id="KW-1133">Transmembrane helix</keyword>
<feature type="transmembrane region" description="Helical" evidence="2">
    <location>
        <begin position="475"/>
        <end position="493"/>
    </location>
</feature>
<feature type="transmembrane region" description="Helical" evidence="2">
    <location>
        <begin position="318"/>
        <end position="342"/>
    </location>
</feature>
<proteinExistence type="predicted"/>
<organism evidence="3 4">
    <name type="scientific">Natrarchaeobius chitinivorans</name>
    <dbReference type="NCBI Taxonomy" id="1679083"/>
    <lineage>
        <taxon>Archaea</taxon>
        <taxon>Methanobacteriati</taxon>
        <taxon>Methanobacteriota</taxon>
        <taxon>Stenosarchaea group</taxon>
        <taxon>Halobacteria</taxon>
        <taxon>Halobacteriales</taxon>
        <taxon>Natrialbaceae</taxon>
        <taxon>Natrarchaeobius</taxon>
    </lineage>
</organism>
<evidence type="ECO:0000313" key="3">
    <source>
        <dbReference type="EMBL" id="RQG97505.1"/>
    </source>
</evidence>
<feature type="transmembrane region" description="Helical" evidence="2">
    <location>
        <begin position="363"/>
        <end position="385"/>
    </location>
</feature>
<keyword evidence="2" id="KW-0472">Membrane</keyword>
<dbReference type="EMBL" id="REFZ01000019">
    <property type="protein sequence ID" value="RQG97505.1"/>
    <property type="molecule type" value="Genomic_DNA"/>
</dbReference>
<feature type="transmembrane region" description="Helical" evidence="2">
    <location>
        <begin position="230"/>
        <end position="254"/>
    </location>
</feature>
<feature type="region of interest" description="Disordered" evidence="1">
    <location>
        <begin position="1"/>
        <end position="34"/>
    </location>
</feature>
<feature type="transmembrane region" description="Helical" evidence="2">
    <location>
        <begin position="146"/>
        <end position="167"/>
    </location>
</feature>
<evidence type="ECO:0000313" key="4">
    <source>
        <dbReference type="Proteomes" id="UP000281431"/>
    </source>
</evidence>
<dbReference type="Proteomes" id="UP000281431">
    <property type="component" value="Unassembled WGS sequence"/>
</dbReference>
<evidence type="ECO:0000256" key="2">
    <source>
        <dbReference type="SAM" id="Phobius"/>
    </source>
</evidence>
<accession>A0A3N6PHH9</accession>
<keyword evidence="2" id="KW-0812">Transmembrane</keyword>
<feature type="transmembrane region" description="Helical" evidence="2">
    <location>
        <begin position="417"/>
        <end position="443"/>
    </location>
</feature>
<comment type="caution">
    <text evidence="3">The sequence shown here is derived from an EMBL/GenBank/DDBJ whole genome shotgun (WGS) entry which is preliminary data.</text>
</comment>
<feature type="transmembrane region" description="Helical" evidence="2">
    <location>
        <begin position="83"/>
        <end position="107"/>
    </location>
</feature>
<keyword evidence="4" id="KW-1185">Reference proteome</keyword>
<feature type="transmembrane region" description="Helical" evidence="2">
    <location>
        <begin position="179"/>
        <end position="198"/>
    </location>
</feature>
<name>A0A3N6PHH9_NATCH</name>
<feature type="transmembrane region" description="Helical" evidence="2">
    <location>
        <begin position="450"/>
        <end position="469"/>
    </location>
</feature>
<evidence type="ECO:0000256" key="1">
    <source>
        <dbReference type="SAM" id="MobiDB-lite"/>
    </source>
</evidence>
<feature type="transmembrane region" description="Helical" evidence="2">
    <location>
        <begin position="280"/>
        <end position="298"/>
    </location>
</feature>
<gene>
    <name evidence="3" type="ORF">EA472_19295</name>
</gene>
<protein>
    <submittedName>
        <fullName evidence="3">Uncharacterized protein</fullName>
    </submittedName>
</protein>
<reference evidence="3 4" key="1">
    <citation type="submission" date="2018-10" db="EMBL/GenBank/DDBJ databases">
        <title>Natrarchaeobius chitinivorans gen. nov., sp. nov., and Natrarchaeobius haloalkaliphilus sp. nov., alkaliphilic, chitin-utilizing haloarchaea from hypersaline alkaline lakes.</title>
        <authorList>
            <person name="Sorokin D.Y."/>
            <person name="Elcheninov A.G."/>
            <person name="Kostrikina N.A."/>
            <person name="Bale N.J."/>
            <person name="Sinninghe Damste J.S."/>
            <person name="Khijniak T.V."/>
            <person name="Kublanov I.V."/>
            <person name="Toshchakov S.V."/>
        </authorList>
    </citation>
    <scope>NUCLEOTIDE SEQUENCE [LARGE SCALE GENOMIC DNA]</scope>
    <source>
        <strain evidence="3 4">AArcht7</strain>
    </source>
</reference>
<feature type="transmembrane region" description="Helical" evidence="2">
    <location>
        <begin position="514"/>
        <end position="535"/>
    </location>
</feature>
<dbReference type="AlphaFoldDB" id="A0A3N6PHH9"/>
<feature type="transmembrane region" description="Helical" evidence="2">
    <location>
        <begin position="119"/>
        <end position="140"/>
    </location>
</feature>
<feature type="transmembrane region" description="Helical" evidence="2">
    <location>
        <begin position="547"/>
        <end position="565"/>
    </location>
</feature>
<sequence>MESMTGELEGDRAADDAEASIRPPSGETSGRSRTARVGGFASVRRVAASALVGVREVLARPTASDVATIGCTLVLAVVVGTSLVGVGLALLAIASGLVAALATVLLASDDPRVRTLGGAVAVPASLVTVLPTVLAGALALSGGVSLFAGVVVWALVVAGLASGLVSWHRLGRGGAWRGATGAALAAIGVVAVVAVRLFPDSTARARAGEAASSVFGVAWDALVVADGTWAVVWFAALLFVAATAGTVTLEFVAFERLVPPDRRETLENAMGEVRRGCSHAARFAVVIVLVAFVTPSATDRFADVPVTPAAVASELPAPIGSAFAAVATASSLRLVLLAVLALSISVSALEWVRRTRRRNVAVVGARLCAPAIGAATVAVVIALALSTVGSGVDLAAALEGTAPPSLVGSIGAFPRSALVAALLVVALCSLSGLLSTVTALRVLRLLPERAIGGALAAGSAFALAVGLAVVGRIELAIVAGALAFVLWDVGEYADGVRYELGRESPTLRVELVHVTGTLLSGAAVAGATIALSRWIATDPVVADRTSAAIVVAVGVLAVVVVAWSLRA</sequence>